<evidence type="ECO:0000259" key="1">
    <source>
        <dbReference type="PROSITE" id="PS51112"/>
    </source>
</evidence>
<dbReference type="Proteomes" id="UP000002595">
    <property type="component" value="Chromosome"/>
</dbReference>
<feature type="domain" description="AMMECR1" evidence="1">
    <location>
        <begin position="1"/>
        <end position="181"/>
    </location>
</feature>
<gene>
    <name evidence="2" type="ordered locus">Pisl_1112</name>
</gene>
<dbReference type="InterPro" id="IPR036071">
    <property type="entry name" value="AMMECR1_dom_sf"/>
</dbReference>
<dbReference type="OrthoDB" id="25187at2157"/>
<dbReference type="EMBL" id="CP000504">
    <property type="protein sequence ID" value="ABL88283.1"/>
    <property type="molecule type" value="Genomic_DNA"/>
</dbReference>
<dbReference type="HOGENOM" id="CLU_1381452_0_0_2"/>
<sequence>MSLGQALVSHVRSAMLAKLRGQPLPESHPLLSGMKSGVFVTVEAIVRSGGFERREVRGSLGVVEPFKDLAYDTAKIAAKLVYAIPRFTEFDLRRSVIEVTLVEELREWDGGLAGFEWGREGVYAVAGQRRVVVLPQTMIERKILGEALLRYIESMAGPPERLYRFSTRIFYELHPEGEVIERELWKSRVIKQFLEVVR</sequence>
<proteinExistence type="predicted"/>
<dbReference type="Gene3D" id="3.30.1490.150">
    <property type="entry name" value="Hypothetical protein ph0010, domain 2"/>
    <property type="match status" value="1"/>
</dbReference>
<dbReference type="InterPro" id="IPR002733">
    <property type="entry name" value="AMMECR1_domain"/>
</dbReference>
<dbReference type="SUPFAM" id="SSF143447">
    <property type="entry name" value="AMMECR1-like"/>
    <property type="match status" value="1"/>
</dbReference>
<evidence type="ECO:0000313" key="3">
    <source>
        <dbReference type="Proteomes" id="UP000002595"/>
    </source>
</evidence>
<dbReference type="Gene3D" id="3.30.700.20">
    <property type="entry name" value="Hypothetical protein ph0010, domain 1"/>
    <property type="match status" value="1"/>
</dbReference>
<dbReference type="InterPro" id="IPR027485">
    <property type="entry name" value="AMMECR1_N"/>
</dbReference>
<name>A1RTK1_PYRIL</name>
<dbReference type="PROSITE" id="PS51112">
    <property type="entry name" value="AMMECR1"/>
    <property type="match status" value="1"/>
</dbReference>
<dbReference type="RefSeq" id="WP_011762858.1">
    <property type="nucleotide sequence ID" value="NC_008701.1"/>
</dbReference>
<reference evidence="2" key="1">
    <citation type="submission" date="2006-12" db="EMBL/GenBank/DDBJ databases">
        <title>Complete sequence of Pyrobaculum islandicum DSM 4184.</title>
        <authorList>
            <person name="Copeland A."/>
            <person name="Lucas S."/>
            <person name="Lapidus A."/>
            <person name="Barry K."/>
            <person name="Detter J.C."/>
            <person name="Glavina del Rio T."/>
            <person name="Dalin E."/>
            <person name="Tice H."/>
            <person name="Pitluck S."/>
            <person name="Meincke L."/>
            <person name="Brettin T."/>
            <person name="Bruce D."/>
            <person name="Han C."/>
            <person name="Tapia R."/>
            <person name="Gilna P."/>
            <person name="Schmutz J."/>
            <person name="Larimer F."/>
            <person name="Land M."/>
            <person name="Hauser L."/>
            <person name="Kyrpides N."/>
            <person name="Mikhailova N."/>
            <person name="Cozen A.E."/>
            <person name="Fitz-Gibbon S.T."/>
            <person name="House C.H."/>
            <person name="Saltikov C."/>
            <person name="Lowe T."/>
            <person name="Richardson P."/>
        </authorList>
    </citation>
    <scope>NUCLEOTIDE SEQUENCE [LARGE SCALE GENOMIC DNA]</scope>
    <source>
        <strain evidence="2">DSM 4184</strain>
    </source>
</reference>
<organism evidence="2 3">
    <name type="scientific">Pyrobaculum islandicum (strain DSM 4184 / JCM 9189 / GEO3)</name>
    <dbReference type="NCBI Taxonomy" id="384616"/>
    <lineage>
        <taxon>Archaea</taxon>
        <taxon>Thermoproteota</taxon>
        <taxon>Thermoprotei</taxon>
        <taxon>Thermoproteales</taxon>
        <taxon>Thermoproteaceae</taxon>
        <taxon>Pyrobaculum</taxon>
    </lineage>
</organism>
<dbReference type="GeneID" id="4617474"/>
<evidence type="ECO:0000313" key="2">
    <source>
        <dbReference type="EMBL" id="ABL88283.1"/>
    </source>
</evidence>
<dbReference type="AlphaFoldDB" id="A1RTK1"/>
<dbReference type="eggNOG" id="arCOG01336">
    <property type="taxonomic scope" value="Archaea"/>
</dbReference>
<keyword evidence="3" id="KW-1185">Reference proteome</keyword>
<dbReference type="STRING" id="384616.Pisl_1112"/>
<dbReference type="KEGG" id="pis:Pisl_1112"/>
<dbReference type="Pfam" id="PF01871">
    <property type="entry name" value="AMMECR1"/>
    <property type="match status" value="1"/>
</dbReference>
<accession>A1RTK1</accession>
<protein>
    <submittedName>
        <fullName evidence="2">AMMECR1 domain protein</fullName>
    </submittedName>
</protein>